<dbReference type="GO" id="GO:0006353">
    <property type="term" value="P:DNA-templated transcription termination"/>
    <property type="evidence" value="ECO:0007669"/>
    <property type="project" value="UniProtKB-KW"/>
</dbReference>
<evidence type="ECO:0000313" key="1">
    <source>
        <dbReference type="EMBL" id="WEU39677.1"/>
    </source>
</evidence>
<reference evidence="1" key="2">
    <citation type="journal article" date="2022" name="Nat. Microbiol.">
        <title>A closed Candidatus Odinarchaeum chromosome exposes Asgard archaeal viruses.</title>
        <authorList>
            <person name="Tamarit D."/>
            <person name="Caceres E.F."/>
            <person name="Krupovic M."/>
            <person name="Nijland R."/>
            <person name="Eme L."/>
            <person name="Robinson N.P."/>
            <person name="Ettema T.J.G."/>
        </authorList>
    </citation>
    <scope>NUCLEOTIDE SEQUENCE</scope>
    <source>
        <strain evidence="1">LCB_4</strain>
    </source>
</reference>
<dbReference type="GO" id="GO:0003723">
    <property type="term" value="F:RNA binding"/>
    <property type="evidence" value="ECO:0007669"/>
    <property type="project" value="UniProtKB-KW"/>
</dbReference>
<dbReference type="AlphaFoldDB" id="A0AAF0D112"/>
<dbReference type="Proteomes" id="UP000186851">
    <property type="component" value="Chromosome"/>
</dbReference>
<dbReference type="EMBL" id="CP091871">
    <property type="protein sequence ID" value="WEU39677.1"/>
    <property type="molecule type" value="Genomic_DNA"/>
</dbReference>
<organism evidence="1 2">
    <name type="scientific">Odinarchaeota yellowstonii (strain LCB_4)</name>
    <dbReference type="NCBI Taxonomy" id="1841599"/>
    <lineage>
        <taxon>Archaea</taxon>
        <taxon>Promethearchaeati</taxon>
        <taxon>Candidatus Odinarchaeota</taxon>
        <taxon>Candidatus Odinarchaeia</taxon>
        <taxon>Candidatus Odinarchaeales</taxon>
        <taxon>Candidatus Odinarchaeaceae</taxon>
        <taxon>Candidatus Odinarchaeum</taxon>
    </lineage>
</organism>
<proteinExistence type="predicted"/>
<dbReference type="KEGG" id="oyw:OdinLCB4_004105"/>
<accession>A0AAF0D112</accession>
<evidence type="ECO:0008006" key="3">
    <source>
        <dbReference type="Google" id="ProtNLM"/>
    </source>
</evidence>
<reference evidence="1" key="1">
    <citation type="journal article" date="2017" name="Nature">
        <title>Asgard archaea illuminate the origin of eukaryotic cellular complexity.</title>
        <authorList>
            <person name="Zaremba-Niedzwiedzka K."/>
            <person name="Caceres E.F."/>
            <person name="Saw J.H."/>
            <person name="Backstrom D."/>
            <person name="Juzokaite L."/>
            <person name="Vancaester E."/>
            <person name="Seitz K.W."/>
            <person name="Anantharaman K."/>
            <person name="Starnawski P."/>
            <person name="Kjeldsen K.U."/>
            <person name="Scott M.B."/>
            <person name="Nunoura T."/>
            <person name="Banfield J.F."/>
            <person name="Schramm A."/>
            <person name="Baker B.J."/>
            <person name="Spang A."/>
            <person name="Ettema T.J.G."/>
        </authorList>
    </citation>
    <scope>NUCLEOTIDE SEQUENCE</scope>
    <source>
        <strain evidence="1">LCB_4</strain>
    </source>
</reference>
<sequence length="169" mass="19266">MVSSPICNFCAQTGMLCPSCQKKLSEGLIDSDDVELIKQLIKLEQQFPSLKDVNISKIINYADFKILMIKTPNISNLLESKGKILKILEKTINKKIRLIEKNSNYMKIVEELLNPIRILGVNKVFLPTGETIQKIVLKKPRDSKINFNIEQLEALIYNITGTQVRLSFE</sequence>
<evidence type="ECO:0000313" key="2">
    <source>
        <dbReference type="Proteomes" id="UP000186851"/>
    </source>
</evidence>
<name>A0AAF0D112_ODILC</name>
<protein>
    <recommendedName>
        <fullName evidence="3">Transcription elongation factor NusA</fullName>
    </recommendedName>
</protein>
<gene>
    <name evidence="1" type="ORF">OdinLCB4_004105</name>
</gene>